<evidence type="ECO:0000259" key="3">
    <source>
        <dbReference type="Pfam" id="PF00144"/>
    </source>
</evidence>
<feature type="domain" description="Beta-lactamase-related" evidence="3">
    <location>
        <begin position="91"/>
        <end position="453"/>
    </location>
</feature>
<keyword evidence="4" id="KW-0378">Hydrolase</keyword>
<evidence type="ECO:0000313" key="4">
    <source>
        <dbReference type="EMBL" id="AVO46107.1"/>
    </source>
</evidence>
<dbReference type="InterPro" id="IPR001466">
    <property type="entry name" value="Beta-lactam-related"/>
</dbReference>
<dbReference type="SUPFAM" id="SSF56601">
    <property type="entry name" value="beta-lactamase/transpeptidase-like"/>
    <property type="match status" value="1"/>
</dbReference>
<dbReference type="RefSeq" id="WP_106749448.1">
    <property type="nucleotide sequence ID" value="NZ_CP027668.1"/>
</dbReference>
<evidence type="ECO:0000256" key="1">
    <source>
        <dbReference type="SAM" id="MobiDB-lite"/>
    </source>
</evidence>
<sequence>MSVQALSPVRAGAVALALATLALTPSTASAQFGPGPGPGPGGRFERDDRGPGFDRWQGREGREGREGRRGRAEDTVMGFSRERLARIGPVMREQVDRGMFPGAVTLIARRGRIIHFEAHGFRDAAKTQAMTRDTVFLLASMTKPIVSTAAVMLIEQGRMKLSDPIATWLTELKDMKVQVERRNADGTTTTEDVALARPITVQDLLRHTAGFTYAGSVRSPRLKQLLDEQNIEARTANITGDEMLRRLGQIPLMHQPGTTFEYSISVDVLGLLLERVTGKRLDILVKEMILDPLDMRDTGWFVPEGRRSRLAEALDSDPAKAAMWTSYRIFENPADHGQYFKGGAGMVSTAEDYFKFAQMILNGGQFEGRRLLSTKWVEFMLSNHTIGMGGSTAASTGPGYGFGLGFAVRLQDGFAVAPGSTGDAMWAGAWGTSFTIDPREGIVGILMAQGPSNRVHTRMLFKNLIYGAVVR</sequence>
<dbReference type="Pfam" id="PF00144">
    <property type="entry name" value="Beta-lactamase"/>
    <property type="match status" value="1"/>
</dbReference>
<protein>
    <submittedName>
        <fullName evidence="4">Serine hydrolase</fullName>
    </submittedName>
</protein>
<keyword evidence="2" id="KW-0732">Signal</keyword>
<gene>
    <name evidence="4" type="ORF">C6569_14070</name>
</gene>
<dbReference type="KEGG" id="phr:C6569_14070"/>
<dbReference type="PANTHER" id="PTHR43283">
    <property type="entry name" value="BETA-LACTAMASE-RELATED"/>
    <property type="match status" value="1"/>
</dbReference>
<feature type="compositionally biased region" description="Basic and acidic residues" evidence="1">
    <location>
        <begin position="43"/>
        <end position="72"/>
    </location>
</feature>
<dbReference type="EMBL" id="CP027668">
    <property type="protein sequence ID" value="AVO46107.1"/>
    <property type="molecule type" value="Genomic_DNA"/>
</dbReference>
<dbReference type="GO" id="GO:0016787">
    <property type="term" value="F:hydrolase activity"/>
    <property type="evidence" value="ECO:0007669"/>
    <property type="project" value="UniProtKB-KW"/>
</dbReference>
<dbReference type="InterPro" id="IPR012338">
    <property type="entry name" value="Beta-lactam/transpept-like"/>
</dbReference>
<feature type="signal peptide" evidence="2">
    <location>
        <begin position="1"/>
        <end position="30"/>
    </location>
</feature>
<name>A0A2S0NDJ1_9HYPH</name>
<feature type="chain" id="PRO_5015515995" evidence="2">
    <location>
        <begin position="31"/>
        <end position="471"/>
    </location>
</feature>
<dbReference type="InterPro" id="IPR050789">
    <property type="entry name" value="Diverse_Enzym_Activities"/>
</dbReference>
<dbReference type="Gene3D" id="3.40.710.10">
    <property type="entry name" value="DD-peptidase/beta-lactamase superfamily"/>
    <property type="match status" value="1"/>
</dbReference>
<accession>A0A2S0NDJ1</accession>
<evidence type="ECO:0000256" key="2">
    <source>
        <dbReference type="SAM" id="SignalP"/>
    </source>
</evidence>
<dbReference type="Proteomes" id="UP000237889">
    <property type="component" value="Chromosome"/>
</dbReference>
<dbReference type="AlphaFoldDB" id="A0A2S0NDJ1"/>
<feature type="region of interest" description="Disordered" evidence="1">
    <location>
        <begin position="27"/>
        <end position="72"/>
    </location>
</feature>
<reference evidence="4 5" key="1">
    <citation type="submission" date="2018-03" db="EMBL/GenBank/DDBJ databases">
        <title>Genome sequencing of Phreatobacter sp.</title>
        <authorList>
            <person name="Kim S.-J."/>
            <person name="Heo J."/>
            <person name="Kwon S.-W."/>
        </authorList>
    </citation>
    <scope>NUCLEOTIDE SEQUENCE [LARGE SCALE GENOMIC DNA]</scope>
    <source>
        <strain evidence="4 5">S-12</strain>
    </source>
</reference>
<evidence type="ECO:0000313" key="5">
    <source>
        <dbReference type="Proteomes" id="UP000237889"/>
    </source>
</evidence>
<keyword evidence="5" id="KW-1185">Reference proteome</keyword>
<dbReference type="OrthoDB" id="9808046at2"/>
<organism evidence="4 5">
    <name type="scientific">Phreatobacter cathodiphilus</name>
    <dbReference type="NCBI Taxonomy" id="1868589"/>
    <lineage>
        <taxon>Bacteria</taxon>
        <taxon>Pseudomonadati</taxon>
        <taxon>Pseudomonadota</taxon>
        <taxon>Alphaproteobacteria</taxon>
        <taxon>Hyphomicrobiales</taxon>
        <taxon>Phreatobacteraceae</taxon>
        <taxon>Phreatobacter</taxon>
    </lineage>
</organism>
<dbReference type="PANTHER" id="PTHR43283:SF3">
    <property type="entry name" value="BETA-LACTAMASE FAMILY PROTEIN (AFU_ORTHOLOGUE AFUA_5G07500)"/>
    <property type="match status" value="1"/>
</dbReference>
<proteinExistence type="predicted"/>